<gene>
    <name evidence="2" type="ORF">DW018_01955</name>
</gene>
<name>A0A415LI25_9FIRM</name>
<evidence type="ECO:0000313" key="3">
    <source>
        <dbReference type="Proteomes" id="UP000283314"/>
    </source>
</evidence>
<sequence length="178" mass="19286">MTDDKKENKKKWLLLLLLLLITIAAVGLSVWAIWFRDGDAILAPDYAPQQVEENAEPIGDDGEEKLSQPEGGGAVGLTYAKEVDISLSDKKATLLFANPTKSNQDMVLQLVIDDVVILQSGRLEPGNRVSALNLLDGAEKKLAAGGYDGKIVVLYYDRTSGEKAMVNTEIPVTVTVTE</sequence>
<dbReference type="EMBL" id="QROT01000001">
    <property type="protein sequence ID" value="RHL48203.1"/>
    <property type="molecule type" value="Genomic_DNA"/>
</dbReference>
<dbReference type="RefSeq" id="WP_117900561.1">
    <property type="nucleotide sequence ID" value="NZ_CABJDQ010000001.1"/>
</dbReference>
<keyword evidence="1" id="KW-0812">Transmembrane</keyword>
<evidence type="ECO:0000313" key="2">
    <source>
        <dbReference type="EMBL" id="RHL48203.1"/>
    </source>
</evidence>
<reference evidence="2 3" key="1">
    <citation type="submission" date="2018-08" db="EMBL/GenBank/DDBJ databases">
        <title>A genome reference for cultivated species of the human gut microbiota.</title>
        <authorList>
            <person name="Zou Y."/>
            <person name="Xue W."/>
            <person name="Luo G."/>
        </authorList>
    </citation>
    <scope>NUCLEOTIDE SEQUENCE [LARGE SCALE GENOMIC DNA]</scope>
    <source>
        <strain evidence="2 3">AF37-4</strain>
    </source>
</reference>
<organism evidence="2 3">
    <name type="scientific">Eubacterium ventriosum</name>
    <dbReference type="NCBI Taxonomy" id="39496"/>
    <lineage>
        <taxon>Bacteria</taxon>
        <taxon>Bacillati</taxon>
        <taxon>Bacillota</taxon>
        <taxon>Clostridia</taxon>
        <taxon>Eubacteriales</taxon>
        <taxon>Eubacteriaceae</taxon>
        <taxon>Eubacterium</taxon>
    </lineage>
</organism>
<proteinExistence type="predicted"/>
<protein>
    <submittedName>
        <fullName evidence="2">Uncharacterized protein</fullName>
    </submittedName>
</protein>
<dbReference type="GeneID" id="66465994"/>
<feature type="transmembrane region" description="Helical" evidence="1">
    <location>
        <begin position="12"/>
        <end position="34"/>
    </location>
</feature>
<evidence type="ECO:0000256" key="1">
    <source>
        <dbReference type="SAM" id="Phobius"/>
    </source>
</evidence>
<keyword evidence="1" id="KW-1133">Transmembrane helix</keyword>
<accession>A0A415LI25</accession>
<keyword evidence="1" id="KW-0472">Membrane</keyword>
<dbReference type="Proteomes" id="UP000283314">
    <property type="component" value="Unassembled WGS sequence"/>
</dbReference>
<dbReference type="AlphaFoldDB" id="A0A415LI25"/>
<comment type="caution">
    <text evidence="2">The sequence shown here is derived from an EMBL/GenBank/DDBJ whole genome shotgun (WGS) entry which is preliminary data.</text>
</comment>